<dbReference type="Proteomes" id="UP001470230">
    <property type="component" value="Unassembled WGS sequence"/>
</dbReference>
<evidence type="ECO:0000313" key="1">
    <source>
        <dbReference type="EMBL" id="KAK8880445.1"/>
    </source>
</evidence>
<dbReference type="PANTHER" id="PTHR24159">
    <property type="match status" value="1"/>
</dbReference>
<gene>
    <name evidence="1" type="ORF">M9Y10_003119</name>
</gene>
<dbReference type="Gene3D" id="1.25.40.20">
    <property type="entry name" value="Ankyrin repeat-containing domain"/>
    <property type="match status" value="1"/>
</dbReference>
<dbReference type="InterPro" id="IPR036770">
    <property type="entry name" value="Ankyrin_rpt-contain_sf"/>
</dbReference>
<evidence type="ECO:0008006" key="3">
    <source>
        <dbReference type="Google" id="ProtNLM"/>
    </source>
</evidence>
<proteinExistence type="predicted"/>
<sequence length="378" mass="44993">MELREYISKKTNLYDSLLSIIESEETNESDCINQILTDQIDSKQYLNDRNDIGEFLKIISKISNNHHRDFNFIQKIEQILLHYQNKIKQSFSNFEIFNFFNKNKRIILSLFDNQIITLDENILSFFMSESDISPFQYNFFFCTEILKYHSETNKMLNDEDPSLLEEFMKKRKIGENDSMICEMIRNDSIESFVSYVNRANYPLTSLIEPSLYETNNFLINNEVSLIEYAAFFGSIKIFQYIIKNCNCLNSSLWLYAIHSGKAEMIHLLEQNGVEPPDGKYSRCIKEAIKCHHNKIANYIQINLMDEKDEIFQNEGNFNDNICLYSFRSYNYDFIPESLNHEFLFFYLCRYNYINLVQVLLQNEKVDVNRKLVLIFFLK</sequence>
<name>A0ABR2JRB9_9EUKA</name>
<comment type="caution">
    <text evidence="1">The sequence shown here is derived from an EMBL/GenBank/DDBJ whole genome shotgun (WGS) entry which is preliminary data.</text>
</comment>
<keyword evidence="2" id="KW-1185">Reference proteome</keyword>
<evidence type="ECO:0000313" key="2">
    <source>
        <dbReference type="Proteomes" id="UP001470230"/>
    </source>
</evidence>
<accession>A0ABR2JRB9</accession>
<dbReference type="SUPFAM" id="SSF48403">
    <property type="entry name" value="Ankyrin repeat"/>
    <property type="match status" value="1"/>
</dbReference>
<dbReference type="PANTHER" id="PTHR24159:SF5">
    <property type="entry name" value="ANK_REP_REGION DOMAIN-CONTAINING PROTEIN"/>
    <property type="match status" value="1"/>
</dbReference>
<reference evidence="1 2" key="1">
    <citation type="submission" date="2024-04" db="EMBL/GenBank/DDBJ databases">
        <title>Tritrichomonas musculus Genome.</title>
        <authorList>
            <person name="Alves-Ferreira E."/>
            <person name="Grigg M."/>
            <person name="Lorenzi H."/>
            <person name="Galac M."/>
        </authorList>
    </citation>
    <scope>NUCLEOTIDE SEQUENCE [LARGE SCALE GENOMIC DNA]</scope>
    <source>
        <strain evidence="1 2">EAF2021</strain>
    </source>
</reference>
<organism evidence="1 2">
    <name type="scientific">Tritrichomonas musculus</name>
    <dbReference type="NCBI Taxonomy" id="1915356"/>
    <lineage>
        <taxon>Eukaryota</taxon>
        <taxon>Metamonada</taxon>
        <taxon>Parabasalia</taxon>
        <taxon>Tritrichomonadida</taxon>
        <taxon>Tritrichomonadidae</taxon>
        <taxon>Tritrichomonas</taxon>
    </lineage>
</organism>
<protein>
    <recommendedName>
        <fullName evidence="3">DUF3447 domain-containing protein</fullName>
    </recommendedName>
</protein>
<dbReference type="EMBL" id="JAPFFF010000010">
    <property type="protein sequence ID" value="KAK8880445.1"/>
    <property type="molecule type" value="Genomic_DNA"/>
</dbReference>